<accession>A0ABT7URX1</accession>
<keyword evidence="3" id="KW-0808">Transferase</keyword>
<feature type="transmembrane region" description="Helical" evidence="4">
    <location>
        <begin position="6"/>
        <end position="29"/>
    </location>
</feature>
<dbReference type="Proteomes" id="UP001529380">
    <property type="component" value="Unassembled WGS sequence"/>
</dbReference>
<evidence type="ECO:0000313" key="6">
    <source>
        <dbReference type="Proteomes" id="UP001529380"/>
    </source>
</evidence>
<keyword evidence="2" id="KW-0328">Glycosyltransferase</keyword>
<keyword evidence="4" id="KW-0472">Membrane</keyword>
<organism evidence="5 6">
    <name type="scientific">Allofournierella massiliensis</name>
    <dbReference type="NCBI Taxonomy" id="1650663"/>
    <lineage>
        <taxon>Bacteria</taxon>
        <taxon>Bacillati</taxon>
        <taxon>Bacillota</taxon>
        <taxon>Clostridia</taxon>
        <taxon>Eubacteriales</taxon>
        <taxon>Oscillospiraceae</taxon>
        <taxon>Allofournierella</taxon>
    </lineage>
</organism>
<feature type="transmembrane region" description="Helical" evidence="4">
    <location>
        <begin position="325"/>
        <end position="347"/>
    </location>
</feature>
<evidence type="ECO:0000256" key="4">
    <source>
        <dbReference type="SAM" id="Phobius"/>
    </source>
</evidence>
<dbReference type="InterPro" id="IPR029044">
    <property type="entry name" value="Nucleotide-diphossugar_trans"/>
</dbReference>
<dbReference type="Pfam" id="PF13641">
    <property type="entry name" value="Glyco_tranf_2_3"/>
    <property type="match status" value="1"/>
</dbReference>
<keyword evidence="6" id="KW-1185">Reference proteome</keyword>
<dbReference type="PANTHER" id="PTHR43630:SF1">
    <property type="entry name" value="POLY-BETA-1,6-N-ACETYL-D-GLUCOSAMINE SYNTHASE"/>
    <property type="match status" value="1"/>
</dbReference>
<dbReference type="SUPFAM" id="SSF53448">
    <property type="entry name" value="Nucleotide-diphospho-sugar transferases"/>
    <property type="match status" value="1"/>
</dbReference>
<proteinExistence type="inferred from homology"/>
<evidence type="ECO:0000313" key="5">
    <source>
        <dbReference type="EMBL" id="MDM8201632.1"/>
    </source>
</evidence>
<reference evidence="5 6" key="3">
    <citation type="submission" date="2023-06" db="EMBL/GenBank/DDBJ databases">
        <authorList>
            <person name="Zeman M."/>
            <person name="Kubasova T."/>
            <person name="Jahodarova E."/>
            <person name="Nykrynova M."/>
            <person name="Rychlik I."/>
        </authorList>
    </citation>
    <scope>NUCLEOTIDE SEQUENCE [LARGE SCALE GENOMIC DNA]</scope>
    <source>
        <strain evidence="5 6">ET340</strain>
    </source>
</reference>
<name>A0ABT7URX1_9FIRM</name>
<evidence type="ECO:0000256" key="1">
    <source>
        <dbReference type="ARBA" id="ARBA00006739"/>
    </source>
</evidence>
<evidence type="ECO:0000256" key="2">
    <source>
        <dbReference type="ARBA" id="ARBA00022676"/>
    </source>
</evidence>
<sequence>MAELFFLISRFWLLLMGICCAYQLGYTLLSLMKTPRWRPGPCTNRYAVLICARNEAAVLPKLLESLRAQDYPGVLDLYVAADNCTDDTARLARKAGATVFERHDRTRVGKGYALDFLLHRIWADGRHYDGYILFDADNLARPDFVRRLDGVFSTGCPVVAGYRNTKNYRGWVAAGQGLCFIREVRFLNAPRTLLGFSGNVTGTGFLVSEEILRDAGGWPWHCLCEDLEFSTVQMVAGRRIAYCPQAEYFDEQPASLRQSVRQRLRWCKGFLQVMAKRGPAMGRAALRGSWSCADLLISRIAPVLFNLLALGFAAAGAVLSGGALIALGALGRILVCGYLSMMAMAALTTCTEWKRIQAPVAQKLASIVTFPFYMATYLPIALAACVRKVEWTPVAHTRAVTLNQLDAG</sequence>
<dbReference type="Gene3D" id="3.90.550.10">
    <property type="entry name" value="Spore Coat Polysaccharide Biosynthesis Protein SpsA, Chain A"/>
    <property type="match status" value="1"/>
</dbReference>
<protein>
    <submittedName>
        <fullName evidence="5">Glycosyltransferase family 2 protein</fullName>
    </submittedName>
</protein>
<evidence type="ECO:0000256" key="3">
    <source>
        <dbReference type="ARBA" id="ARBA00022679"/>
    </source>
</evidence>
<gene>
    <name evidence="5" type="ORF">QUW08_10080</name>
</gene>
<comment type="similarity">
    <text evidence="1">Belongs to the glycosyltransferase 2 family.</text>
</comment>
<dbReference type="EMBL" id="JAUDCL010000017">
    <property type="protein sequence ID" value="MDM8201632.1"/>
    <property type="molecule type" value="Genomic_DNA"/>
</dbReference>
<dbReference type="PANTHER" id="PTHR43630">
    <property type="entry name" value="POLY-BETA-1,6-N-ACETYL-D-GLUCOSAMINE SYNTHASE"/>
    <property type="match status" value="1"/>
</dbReference>
<dbReference type="CDD" id="cd06438">
    <property type="entry name" value="EpsO_like"/>
    <property type="match status" value="1"/>
</dbReference>
<dbReference type="RefSeq" id="WP_289600138.1">
    <property type="nucleotide sequence ID" value="NZ_JAUDCL010000017.1"/>
</dbReference>
<reference evidence="5 6" key="2">
    <citation type="submission" date="2023-06" db="EMBL/GenBank/DDBJ databases">
        <title>Identification and characterization of horizontal gene transfer across gut microbiota members of farm animals based on homology search.</title>
        <authorList>
            <person name="Schwarzerova J."/>
            <person name="Nykrynova M."/>
            <person name="Jureckova K."/>
            <person name="Cejkova D."/>
            <person name="Rychlik I."/>
        </authorList>
    </citation>
    <scope>NUCLEOTIDE SEQUENCE [LARGE SCALE GENOMIC DNA]</scope>
    <source>
        <strain evidence="5 6">ET340</strain>
    </source>
</reference>
<feature type="transmembrane region" description="Helical" evidence="4">
    <location>
        <begin position="296"/>
        <end position="319"/>
    </location>
</feature>
<reference evidence="6" key="1">
    <citation type="submission" date="2023-06" db="EMBL/GenBank/DDBJ databases">
        <title>Identification and characterization of horizontal gene transfer across gut microbiota members of farm animals based on homology search.</title>
        <authorList>
            <person name="Zeman M."/>
            <person name="Kubasova T."/>
            <person name="Jahodarova E."/>
            <person name="Nykrynova M."/>
            <person name="Rychlik I."/>
        </authorList>
    </citation>
    <scope>NUCLEOTIDE SEQUENCE [LARGE SCALE GENOMIC DNA]</scope>
    <source>
        <strain evidence="6">ET340</strain>
    </source>
</reference>
<keyword evidence="4" id="KW-1133">Transmembrane helix</keyword>
<comment type="caution">
    <text evidence="5">The sequence shown here is derived from an EMBL/GenBank/DDBJ whole genome shotgun (WGS) entry which is preliminary data.</text>
</comment>
<keyword evidence="4" id="KW-0812">Transmembrane</keyword>